<evidence type="ECO:0000256" key="1">
    <source>
        <dbReference type="ARBA" id="ARBA00006479"/>
    </source>
</evidence>
<dbReference type="InterPro" id="IPR000600">
    <property type="entry name" value="ROK"/>
</dbReference>
<dbReference type="InterPro" id="IPR036388">
    <property type="entry name" value="WH-like_DNA-bd_sf"/>
</dbReference>
<dbReference type="SUPFAM" id="SSF46785">
    <property type="entry name" value="Winged helix' DNA-binding domain"/>
    <property type="match status" value="1"/>
</dbReference>
<dbReference type="PANTHER" id="PTHR18964">
    <property type="entry name" value="ROK (REPRESSOR, ORF, KINASE) FAMILY"/>
    <property type="match status" value="1"/>
</dbReference>
<dbReference type="SUPFAM" id="SSF53067">
    <property type="entry name" value="Actin-like ATPase domain"/>
    <property type="match status" value="1"/>
</dbReference>
<dbReference type="Proteomes" id="UP001155240">
    <property type="component" value="Unassembled WGS sequence"/>
</dbReference>
<sequence>MAITDTIAPEDTAGTSAELLAREVLIHGPISRSELGRRLRLSPASLTRLARPFIEGGLFVEGPEQSTGVGRPARPLDIRPDSLRFVGVKVTGTQVLAVRTDLRARTEVELVRDLAGTSPAEVVAAIVGVVEDLGGAAAFAGLGVTIGGSVDAAGRVSRAPFLGWRDVDLAGPLSEALALPVALENDVVALTAAEHWFGQGRGVSHFAVLTVGAGVGYGLVVHDRVVAPPAAGLGLGGHFPLDSGGPVCEAGHRGCSTAMLTLPSLSRQLLVATGRALTLGEGLSLARSGDPGAARILGDAARALGTMISAIANLAMVDTVILAGEGVALYSEQSELVDATIAATRDPDAAPPALLVDDGGLIEWARGAAATAIQRLLPRIAGSPSAAAE</sequence>
<comment type="caution">
    <text evidence="2">The sequence shown here is derived from an EMBL/GenBank/DDBJ whole genome shotgun (WGS) entry which is preliminary data.</text>
</comment>
<comment type="similarity">
    <text evidence="1">Belongs to the ROK (NagC/XylR) family.</text>
</comment>
<dbReference type="EMBL" id="JAMRYM010000006">
    <property type="protein sequence ID" value="MCM6761467.1"/>
    <property type="molecule type" value="Genomic_DNA"/>
</dbReference>
<dbReference type="AlphaFoldDB" id="A0A9X2DVD8"/>
<dbReference type="Gene3D" id="1.10.10.10">
    <property type="entry name" value="Winged helix-like DNA-binding domain superfamily/Winged helix DNA-binding domain"/>
    <property type="match status" value="1"/>
</dbReference>
<reference evidence="2" key="1">
    <citation type="submission" date="2022-06" db="EMBL/GenBank/DDBJ databases">
        <title>Whole genome shotgun sequencing (WGS) of Rathayibacter sp. ZW T2_19, isolated from stored onions (Allium cepa).</title>
        <authorList>
            <person name="Stoll D.A."/>
            <person name="Huch M."/>
        </authorList>
    </citation>
    <scope>NUCLEOTIDE SEQUENCE</scope>
    <source>
        <strain evidence="2">ZW T2_19</strain>
    </source>
</reference>
<protein>
    <submittedName>
        <fullName evidence="2">ROK family protein</fullName>
    </submittedName>
</protein>
<dbReference type="RefSeq" id="WP_251943683.1">
    <property type="nucleotide sequence ID" value="NZ_JAMRYM010000006.1"/>
</dbReference>
<keyword evidence="3" id="KW-1185">Reference proteome</keyword>
<organism evidence="2 3">
    <name type="scientific">Rathayibacter rubneri</name>
    <dbReference type="NCBI Taxonomy" id="2950106"/>
    <lineage>
        <taxon>Bacteria</taxon>
        <taxon>Bacillati</taxon>
        <taxon>Actinomycetota</taxon>
        <taxon>Actinomycetes</taxon>
        <taxon>Micrococcales</taxon>
        <taxon>Microbacteriaceae</taxon>
        <taxon>Rathayibacter</taxon>
    </lineage>
</organism>
<accession>A0A9X2DVD8</accession>
<dbReference type="PANTHER" id="PTHR18964:SF149">
    <property type="entry name" value="BIFUNCTIONAL UDP-N-ACETYLGLUCOSAMINE 2-EPIMERASE_N-ACETYLMANNOSAMINE KINASE"/>
    <property type="match status" value="1"/>
</dbReference>
<dbReference type="Pfam" id="PF00480">
    <property type="entry name" value="ROK"/>
    <property type="match status" value="1"/>
</dbReference>
<dbReference type="Gene3D" id="3.30.420.40">
    <property type="match status" value="2"/>
</dbReference>
<evidence type="ECO:0000313" key="3">
    <source>
        <dbReference type="Proteomes" id="UP001155240"/>
    </source>
</evidence>
<name>A0A9X2DVD8_9MICO</name>
<gene>
    <name evidence="2" type="ORF">NB037_03460</name>
</gene>
<proteinExistence type="inferred from homology"/>
<evidence type="ECO:0000313" key="2">
    <source>
        <dbReference type="EMBL" id="MCM6761467.1"/>
    </source>
</evidence>
<dbReference type="InterPro" id="IPR036390">
    <property type="entry name" value="WH_DNA-bd_sf"/>
</dbReference>
<dbReference type="InterPro" id="IPR043129">
    <property type="entry name" value="ATPase_NBD"/>
</dbReference>